<reference evidence="1" key="1">
    <citation type="submission" date="2014-09" db="EMBL/GenBank/DDBJ databases">
        <authorList>
            <person name="Magalhaes I.L.F."/>
            <person name="Oliveira U."/>
            <person name="Santos F.R."/>
            <person name="Vidigal T.H.D.A."/>
            <person name="Brescovit A.D."/>
            <person name="Santos A.J."/>
        </authorList>
    </citation>
    <scope>NUCLEOTIDE SEQUENCE</scope>
    <source>
        <tissue evidence="1">Shoot tissue taken approximately 20 cm above the soil surface</tissue>
    </source>
</reference>
<dbReference type="AlphaFoldDB" id="A0A0A9BFY4"/>
<evidence type="ECO:0000313" key="1">
    <source>
        <dbReference type="EMBL" id="JAD61058.1"/>
    </source>
</evidence>
<reference evidence="1" key="2">
    <citation type="journal article" date="2015" name="Data Brief">
        <title>Shoot transcriptome of the giant reed, Arundo donax.</title>
        <authorList>
            <person name="Barrero R.A."/>
            <person name="Guerrero F.D."/>
            <person name="Moolhuijzen P."/>
            <person name="Goolsby J.A."/>
            <person name="Tidwell J."/>
            <person name="Bellgard S.E."/>
            <person name="Bellgard M.I."/>
        </authorList>
    </citation>
    <scope>NUCLEOTIDE SEQUENCE</scope>
    <source>
        <tissue evidence="1">Shoot tissue taken approximately 20 cm above the soil surface</tissue>
    </source>
</reference>
<name>A0A0A9BFY4_ARUDO</name>
<accession>A0A0A9BFY4</accession>
<organism evidence="1">
    <name type="scientific">Arundo donax</name>
    <name type="common">Giant reed</name>
    <name type="synonym">Donax arundinaceus</name>
    <dbReference type="NCBI Taxonomy" id="35708"/>
    <lineage>
        <taxon>Eukaryota</taxon>
        <taxon>Viridiplantae</taxon>
        <taxon>Streptophyta</taxon>
        <taxon>Embryophyta</taxon>
        <taxon>Tracheophyta</taxon>
        <taxon>Spermatophyta</taxon>
        <taxon>Magnoliopsida</taxon>
        <taxon>Liliopsida</taxon>
        <taxon>Poales</taxon>
        <taxon>Poaceae</taxon>
        <taxon>PACMAD clade</taxon>
        <taxon>Arundinoideae</taxon>
        <taxon>Arundineae</taxon>
        <taxon>Arundo</taxon>
    </lineage>
</organism>
<dbReference type="EMBL" id="GBRH01236837">
    <property type="protein sequence ID" value="JAD61058.1"/>
    <property type="molecule type" value="Transcribed_RNA"/>
</dbReference>
<proteinExistence type="predicted"/>
<protein>
    <submittedName>
        <fullName evidence="1">Uncharacterized protein</fullName>
    </submittedName>
</protein>
<sequence length="41" mass="4412">MGLHKEGLAEVRVGLLAVAAGRRRGCHRRRGCGRLSGKTEP</sequence>